<organism evidence="1">
    <name type="scientific">Nymphaea colorata</name>
    <name type="common">pocket water lily</name>
    <dbReference type="NCBI Taxonomy" id="210225"/>
    <lineage>
        <taxon>Eukaryota</taxon>
        <taxon>Viridiplantae</taxon>
        <taxon>Streptophyta</taxon>
        <taxon>Embryophyta</taxon>
        <taxon>Tracheophyta</taxon>
        <taxon>Spermatophyta</taxon>
        <taxon>Magnoliopsida</taxon>
        <taxon>Nymphaeales</taxon>
        <taxon>Nymphaeaceae</taxon>
        <taxon>Nymphaea</taxon>
    </lineage>
</organism>
<proteinExistence type="predicted"/>
<dbReference type="Gramene" id="NC11G0198190.1">
    <property type="protein sequence ID" value="NC11G0198190.1:cds"/>
    <property type="gene ID" value="NC11G0198190"/>
</dbReference>
<dbReference type="EMBL" id="LR721776">
    <property type="protein sequence ID" value="VVV73100.1"/>
    <property type="molecule type" value="Genomic_DNA"/>
</dbReference>
<gene>
    <name evidence="1" type="ORF">NYM_LOCUS6962</name>
</gene>
<reference evidence="1" key="1">
    <citation type="submission" date="2019-09" db="EMBL/GenBank/DDBJ databases">
        <authorList>
            <person name="Zhang L."/>
        </authorList>
    </citation>
    <scope>NUCLEOTIDE SEQUENCE</scope>
</reference>
<name>A0A5K0Y6E5_9MAGN</name>
<sequence>MITSDLVEWMNGNWGPLERCQPKQMSTAMGFFCLRCLPEERFDGDFTLKQWVAEAFPLAISDVLVGHLLKQNNSEKISDHVVAGHLLKQNNSETV</sequence>
<evidence type="ECO:0000313" key="1">
    <source>
        <dbReference type="EMBL" id="VVV73100.1"/>
    </source>
</evidence>
<accession>A0A5K0Y6E5</accession>
<dbReference type="AlphaFoldDB" id="A0A5K0Y6E5"/>
<protein>
    <submittedName>
        <fullName evidence="1">Uncharacterized protein</fullName>
    </submittedName>
</protein>